<dbReference type="Proteomes" id="UP000597853">
    <property type="component" value="Unassembled WGS sequence"/>
</dbReference>
<reference evidence="2" key="1">
    <citation type="journal article" date="2019" name="Int. J. Syst. Evol. Microbiol.">
        <title>The Global Catalogue of Microorganisms (GCM) 10K type strain sequencing project: providing services to taxonomists for standard genome sequencing and annotation.</title>
        <authorList>
            <consortium name="The Broad Institute Genomics Platform"/>
            <consortium name="The Broad Institute Genome Sequencing Center for Infectious Disease"/>
            <person name="Wu L."/>
            <person name="Ma J."/>
        </authorList>
    </citation>
    <scope>NUCLEOTIDE SEQUENCE [LARGE SCALE GENOMIC DNA]</scope>
    <source>
        <strain evidence="2">JCM 4416</strain>
    </source>
</reference>
<sequence length="63" mass="6420">MTDGCGSAPTDAAQAPEFRHRTAWTLGPLMAKVAAPTRAALRHDCPQRRGGAAAPHVAASAVA</sequence>
<gene>
    <name evidence="1" type="ORF">GCM10010285_31530</name>
</gene>
<protein>
    <submittedName>
        <fullName evidence="1">Uncharacterized protein</fullName>
    </submittedName>
</protein>
<evidence type="ECO:0000313" key="2">
    <source>
        <dbReference type="Proteomes" id="UP000597853"/>
    </source>
</evidence>
<comment type="caution">
    <text evidence="1">The sequence shown here is derived from an EMBL/GenBank/DDBJ whole genome shotgun (WGS) entry which is preliminary data.</text>
</comment>
<organism evidence="1 2">
    <name type="scientific">Streptomyces pseudogriseolus</name>
    <name type="common">Streptomyces gancidicus</name>
    <name type="synonym">Streptomyces rubiginosus</name>
    <dbReference type="NCBI Taxonomy" id="36817"/>
    <lineage>
        <taxon>Bacteria</taxon>
        <taxon>Bacillati</taxon>
        <taxon>Actinomycetota</taxon>
        <taxon>Actinomycetes</taxon>
        <taxon>Kitasatosporales</taxon>
        <taxon>Streptomycetaceae</taxon>
        <taxon>Streptomyces</taxon>
        <taxon>Streptomyces pseudogriseolus group</taxon>
    </lineage>
</organism>
<accession>A0ABQ2T4G4</accession>
<name>A0ABQ2T4G4_STREZ</name>
<keyword evidence="2" id="KW-1185">Reference proteome</keyword>
<dbReference type="EMBL" id="BMTX01000008">
    <property type="protein sequence ID" value="GGS49709.1"/>
    <property type="molecule type" value="Genomic_DNA"/>
</dbReference>
<evidence type="ECO:0000313" key="1">
    <source>
        <dbReference type="EMBL" id="GGS49709.1"/>
    </source>
</evidence>
<proteinExistence type="predicted"/>